<proteinExistence type="inferred from homology"/>
<dbReference type="PRINTS" id="PR00081">
    <property type="entry name" value="GDHRDH"/>
</dbReference>
<dbReference type="GO" id="GO:0016491">
    <property type="term" value="F:oxidoreductase activity"/>
    <property type="evidence" value="ECO:0007669"/>
    <property type="project" value="UniProtKB-KW"/>
</dbReference>
<sequence>MNVLIVGASRGLGKQLAINFAKQNTSLILIARNEDNLKTTQNLCEKAGADGVEYFVCDTGNIDKFIKTLQEITSRYVIDLCIYAAGITSVISNNQFEDLQHSNNLLKINLNGAIAATNYLLPQMLESNTGHIVYFSSLASYYGMAYSPVYCASKAGLRVYAESVRQYCHKTNVNISVITMGFVESDMSRQFTRPKPFLLSTEKAATYICKRINKRKAYIRFPLILQLAIRLQSILPYKLADWFMIKTGYGRK</sequence>
<dbReference type="InterPro" id="IPR020904">
    <property type="entry name" value="Sc_DH/Rdtase_CS"/>
</dbReference>
<comment type="similarity">
    <text evidence="1">Belongs to the short-chain dehydrogenases/reductases (SDR) family.</text>
</comment>
<dbReference type="InterPro" id="IPR036291">
    <property type="entry name" value="NAD(P)-bd_dom_sf"/>
</dbReference>
<dbReference type="PANTHER" id="PTHR44196">
    <property type="entry name" value="DEHYDROGENASE/REDUCTASE SDR FAMILY MEMBER 7B"/>
    <property type="match status" value="1"/>
</dbReference>
<dbReference type="EMBL" id="CP038241">
    <property type="protein sequence ID" value="QIV96513.1"/>
    <property type="molecule type" value="Genomic_DNA"/>
</dbReference>
<dbReference type="AlphaFoldDB" id="A0AAE7CS95"/>
<evidence type="ECO:0000313" key="3">
    <source>
        <dbReference type="EMBL" id="QIV96513.1"/>
    </source>
</evidence>
<gene>
    <name evidence="3" type="ORF">E4K63_06585</name>
</gene>
<dbReference type="PROSITE" id="PS00061">
    <property type="entry name" value="ADH_SHORT"/>
    <property type="match status" value="1"/>
</dbReference>
<dbReference type="InterPro" id="IPR002347">
    <property type="entry name" value="SDR_fam"/>
</dbReference>
<dbReference type="PANTHER" id="PTHR44196:SF1">
    <property type="entry name" value="DEHYDROGENASE_REDUCTASE SDR FAMILY MEMBER 7B"/>
    <property type="match status" value="1"/>
</dbReference>
<dbReference type="RefSeq" id="WP_133942338.1">
    <property type="nucleotide sequence ID" value="NZ_CP038241.1"/>
</dbReference>
<dbReference type="Proteomes" id="UP000502004">
    <property type="component" value="Chromosome"/>
</dbReference>
<evidence type="ECO:0000256" key="2">
    <source>
        <dbReference type="ARBA" id="ARBA00023002"/>
    </source>
</evidence>
<organism evidence="3 4">
    <name type="scientific">Allofrancisella inopinata</name>
    <dbReference type="NCBI Taxonomy" id="1085647"/>
    <lineage>
        <taxon>Bacteria</taxon>
        <taxon>Pseudomonadati</taxon>
        <taxon>Pseudomonadota</taxon>
        <taxon>Gammaproteobacteria</taxon>
        <taxon>Thiotrichales</taxon>
        <taxon>Francisellaceae</taxon>
        <taxon>Allofrancisella</taxon>
    </lineage>
</organism>
<dbReference type="GO" id="GO:0016020">
    <property type="term" value="C:membrane"/>
    <property type="evidence" value="ECO:0007669"/>
    <property type="project" value="TreeGrafter"/>
</dbReference>
<keyword evidence="2" id="KW-0560">Oxidoreductase</keyword>
<protein>
    <submittedName>
        <fullName evidence="3">SDR family NAD(P)-dependent oxidoreductase</fullName>
    </submittedName>
</protein>
<evidence type="ECO:0000256" key="1">
    <source>
        <dbReference type="ARBA" id="ARBA00006484"/>
    </source>
</evidence>
<accession>A0AAE7CS95</accession>
<dbReference type="KEGG" id="aii:E4K63_06585"/>
<evidence type="ECO:0000313" key="4">
    <source>
        <dbReference type="Proteomes" id="UP000502004"/>
    </source>
</evidence>
<name>A0AAE7CS95_9GAMM</name>
<keyword evidence="4" id="KW-1185">Reference proteome</keyword>
<reference evidence="3 4" key="1">
    <citation type="submission" date="2019-03" db="EMBL/GenBank/DDBJ databases">
        <title>Complete Genome Sequence of Allofrancisella inopinata Strain SYSU YG23 Isolated from Water-Cooling Systems in China.</title>
        <authorList>
            <person name="Ohrman C."/>
            <person name="Uneklint I."/>
            <person name="Sjodin A."/>
        </authorList>
    </citation>
    <scope>NUCLEOTIDE SEQUENCE [LARGE SCALE GENOMIC DNA]</scope>
    <source>
        <strain evidence="3 4">SYSU YG23</strain>
    </source>
</reference>
<dbReference type="Gene3D" id="3.40.50.720">
    <property type="entry name" value="NAD(P)-binding Rossmann-like Domain"/>
    <property type="match status" value="1"/>
</dbReference>
<dbReference type="Pfam" id="PF00106">
    <property type="entry name" value="adh_short"/>
    <property type="match status" value="1"/>
</dbReference>
<dbReference type="SUPFAM" id="SSF51735">
    <property type="entry name" value="NAD(P)-binding Rossmann-fold domains"/>
    <property type="match status" value="1"/>
</dbReference>